<feature type="non-terminal residue" evidence="2">
    <location>
        <position position="1"/>
    </location>
</feature>
<sequence length="122" mass="14381">AYFKVPHANFFDIPIGICTHTIYKWLDWLVDSNRKNMFTNFYEIITMFVVIPVTSCGCEQAFSNLSITKSKLRSTISQERLESLLLLFVEQEMTRSIEFYILALLKSLKLLATRLRLEMYIR</sequence>
<accession>A0A6G0VNT6</accession>
<dbReference type="OrthoDB" id="6625022at2759"/>
<proteinExistence type="predicted"/>
<gene>
    <name evidence="2" type="ORF">FWK35_00033824</name>
</gene>
<dbReference type="EMBL" id="VUJU01013749">
    <property type="protein sequence ID" value="KAF0703805.1"/>
    <property type="molecule type" value="Genomic_DNA"/>
</dbReference>
<protein>
    <recommendedName>
        <fullName evidence="1">HAT C-terminal dimerisation domain-containing protein</fullName>
    </recommendedName>
</protein>
<feature type="domain" description="HAT C-terminal dimerisation" evidence="1">
    <location>
        <begin position="24"/>
        <end position="93"/>
    </location>
</feature>
<dbReference type="GO" id="GO:0046983">
    <property type="term" value="F:protein dimerization activity"/>
    <property type="evidence" value="ECO:0007669"/>
    <property type="project" value="InterPro"/>
</dbReference>
<keyword evidence="3" id="KW-1185">Reference proteome</keyword>
<evidence type="ECO:0000313" key="2">
    <source>
        <dbReference type="EMBL" id="KAF0703805.1"/>
    </source>
</evidence>
<evidence type="ECO:0000259" key="1">
    <source>
        <dbReference type="Pfam" id="PF05699"/>
    </source>
</evidence>
<dbReference type="Proteomes" id="UP000478052">
    <property type="component" value="Unassembled WGS sequence"/>
</dbReference>
<organism evidence="2 3">
    <name type="scientific">Aphis craccivora</name>
    <name type="common">Cowpea aphid</name>
    <dbReference type="NCBI Taxonomy" id="307492"/>
    <lineage>
        <taxon>Eukaryota</taxon>
        <taxon>Metazoa</taxon>
        <taxon>Ecdysozoa</taxon>
        <taxon>Arthropoda</taxon>
        <taxon>Hexapoda</taxon>
        <taxon>Insecta</taxon>
        <taxon>Pterygota</taxon>
        <taxon>Neoptera</taxon>
        <taxon>Paraneoptera</taxon>
        <taxon>Hemiptera</taxon>
        <taxon>Sternorrhyncha</taxon>
        <taxon>Aphidomorpha</taxon>
        <taxon>Aphidoidea</taxon>
        <taxon>Aphididae</taxon>
        <taxon>Aphidini</taxon>
        <taxon>Aphis</taxon>
        <taxon>Aphis</taxon>
    </lineage>
</organism>
<dbReference type="AlphaFoldDB" id="A0A6G0VNT6"/>
<comment type="caution">
    <text evidence="2">The sequence shown here is derived from an EMBL/GenBank/DDBJ whole genome shotgun (WGS) entry which is preliminary data.</text>
</comment>
<name>A0A6G0VNT6_APHCR</name>
<dbReference type="Pfam" id="PF05699">
    <property type="entry name" value="Dimer_Tnp_hAT"/>
    <property type="match status" value="1"/>
</dbReference>
<dbReference type="InterPro" id="IPR008906">
    <property type="entry name" value="HATC_C_dom"/>
</dbReference>
<reference evidence="2 3" key="1">
    <citation type="submission" date="2019-08" db="EMBL/GenBank/DDBJ databases">
        <title>Whole genome of Aphis craccivora.</title>
        <authorList>
            <person name="Voronova N.V."/>
            <person name="Shulinski R.S."/>
            <person name="Bandarenka Y.V."/>
            <person name="Zhorov D.G."/>
            <person name="Warner D."/>
        </authorList>
    </citation>
    <scope>NUCLEOTIDE SEQUENCE [LARGE SCALE GENOMIC DNA]</scope>
    <source>
        <strain evidence="2">180601</strain>
        <tissue evidence="2">Whole Body</tissue>
    </source>
</reference>
<feature type="non-terminal residue" evidence="2">
    <location>
        <position position="122"/>
    </location>
</feature>
<evidence type="ECO:0000313" key="3">
    <source>
        <dbReference type="Proteomes" id="UP000478052"/>
    </source>
</evidence>